<dbReference type="Proteomes" id="UP000238034">
    <property type="component" value="Unassembled WGS sequence"/>
</dbReference>
<name>A0A2T0TRQ1_9SPHI</name>
<keyword evidence="3" id="KW-1185">Reference proteome</keyword>
<evidence type="ECO:0000256" key="1">
    <source>
        <dbReference type="SAM" id="Coils"/>
    </source>
</evidence>
<accession>A0A2T0TRQ1</accession>
<proteinExistence type="predicted"/>
<protein>
    <recommendedName>
        <fullName evidence="4">Glycosyl transferase family 1</fullName>
    </recommendedName>
</protein>
<evidence type="ECO:0008006" key="4">
    <source>
        <dbReference type="Google" id="ProtNLM"/>
    </source>
</evidence>
<sequence length="350" mass="41372">MKTLKILDWPAFRYNSETHPFYKWHRQLKERGIETQFFTNHQDPRLNDADFLLIHSRYFEHGWQSIAKRTQENEDTLRNLLIGWKKTVGMLLWYDAADSTGSNDFPIIDLVDKFVKKQVFKSTKHYSERSKSLRIWMDGEDRTEIVYPCPQDQLHKITLGWNIGLNDYRYFGYKMSRLSNYLGYGIYPMKFSAVDKTRELDVSFRGTVLNHPIAKQRNKVIQLMQTMKQQRAEAKRLSRKEYFNELRNSKMCISPYGWGEVCYRDFEIVISGALLIKPSMDHLSTFPDVYIPHETYIPVSWELNDLAETVERSLANYNFAKQIAQNGQDVYRKAVCEPTAFMDAVFRMIS</sequence>
<gene>
    <name evidence="2" type="ORF">B0I27_11514</name>
</gene>
<dbReference type="EMBL" id="PVTH01000015">
    <property type="protein sequence ID" value="PRY48313.1"/>
    <property type="molecule type" value="Genomic_DNA"/>
</dbReference>
<dbReference type="RefSeq" id="WP_106295467.1">
    <property type="nucleotide sequence ID" value="NZ_PVTH01000015.1"/>
</dbReference>
<feature type="coiled-coil region" evidence="1">
    <location>
        <begin position="213"/>
        <end position="240"/>
    </location>
</feature>
<evidence type="ECO:0000313" key="2">
    <source>
        <dbReference type="EMBL" id="PRY48313.1"/>
    </source>
</evidence>
<organism evidence="2 3">
    <name type="scientific">Arcticibacter pallidicorallinus</name>
    <dbReference type="NCBI Taxonomy" id="1259464"/>
    <lineage>
        <taxon>Bacteria</taxon>
        <taxon>Pseudomonadati</taxon>
        <taxon>Bacteroidota</taxon>
        <taxon>Sphingobacteriia</taxon>
        <taxon>Sphingobacteriales</taxon>
        <taxon>Sphingobacteriaceae</taxon>
        <taxon>Arcticibacter</taxon>
    </lineage>
</organism>
<dbReference type="AlphaFoldDB" id="A0A2T0TRQ1"/>
<dbReference type="OrthoDB" id="7052726at2"/>
<comment type="caution">
    <text evidence="2">The sequence shown here is derived from an EMBL/GenBank/DDBJ whole genome shotgun (WGS) entry which is preliminary data.</text>
</comment>
<reference evidence="2 3" key="1">
    <citation type="submission" date="2018-03" db="EMBL/GenBank/DDBJ databases">
        <title>Genomic Encyclopedia of Type Strains, Phase III (KMG-III): the genomes of soil and plant-associated and newly described type strains.</title>
        <authorList>
            <person name="Whitman W."/>
        </authorList>
    </citation>
    <scope>NUCLEOTIDE SEQUENCE [LARGE SCALE GENOMIC DNA]</scope>
    <source>
        <strain evidence="2 3">CGMCC 1.9313</strain>
    </source>
</reference>
<keyword evidence="1" id="KW-0175">Coiled coil</keyword>
<evidence type="ECO:0000313" key="3">
    <source>
        <dbReference type="Proteomes" id="UP000238034"/>
    </source>
</evidence>